<evidence type="ECO:0000313" key="2">
    <source>
        <dbReference type="Proteomes" id="UP000244248"/>
    </source>
</evidence>
<gene>
    <name evidence="1" type="ORF">CJD38_11485</name>
</gene>
<organism evidence="1 2">
    <name type="scientific">Stenotrophobium rhamnosiphilum</name>
    <dbReference type="NCBI Taxonomy" id="2029166"/>
    <lineage>
        <taxon>Bacteria</taxon>
        <taxon>Pseudomonadati</taxon>
        <taxon>Pseudomonadota</taxon>
        <taxon>Gammaproteobacteria</taxon>
        <taxon>Nevskiales</taxon>
        <taxon>Nevskiaceae</taxon>
        <taxon>Stenotrophobium</taxon>
    </lineage>
</organism>
<keyword evidence="2" id="KW-1185">Reference proteome</keyword>
<comment type="caution">
    <text evidence="1">The sequence shown here is derived from an EMBL/GenBank/DDBJ whole genome shotgun (WGS) entry which is preliminary data.</text>
</comment>
<name>A0A2T5MED2_9GAMM</name>
<proteinExistence type="predicted"/>
<protein>
    <submittedName>
        <fullName evidence="1">Uncharacterized protein</fullName>
    </submittedName>
</protein>
<sequence length="145" mass="15625">MGGYLNGAYNADAFPPLDAPADKVALVSRSTVGNPENVLVSVDDNPIRVNPQGSGHGMWAPQVALPPGTHEVMAGWRRPGMYSPSGWQCKTDFLAGHQYSIEYAVTRDGKNSDAWIADLNDNATRIACTPYVSPKKQPGWPFNPA</sequence>
<dbReference type="EMBL" id="QANS01000004">
    <property type="protein sequence ID" value="PTU30926.1"/>
    <property type="molecule type" value="Genomic_DNA"/>
</dbReference>
<reference evidence="1 2" key="1">
    <citation type="submission" date="2018-04" db="EMBL/GenBank/DDBJ databases">
        <title>Novel species isolated from glacier.</title>
        <authorList>
            <person name="Liu Q."/>
            <person name="Xin Y.-H."/>
        </authorList>
    </citation>
    <scope>NUCLEOTIDE SEQUENCE [LARGE SCALE GENOMIC DNA]</scope>
    <source>
        <strain evidence="1 2">GT1R17</strain>
    </source>
</reference>
<dbReference type="AlphaFoldDB" id="A0A2T5MED2"/>
<evidence type="ECO:0000313" key="1">
    <source>
        <dbReference type="EMBL" id="PTU30926.1"/>
    </source>
</evidence>
<dbReference type="Proteomes" id="UP000244248">
    <property type="component" value="Unassembled WGS sequence"/>
</dbReference>
<accession>A0A2T5MED2</accession>